<proteinExistence type="inferred from homology"/>
<evidence type="ECO:0000313" key="6">
    <source>
        <dbReference type="Proteomes" id="UP000189670"/>
    </source>
</evidence>
<comment type="caution">
    <text evidence="5">The sequence shown here is derived from an EMBL/GenBank/DDBJ whole genome shotgun (WGS) entry which is preliminary data.</text>
</comment>
<keyword evidence="2" id="KW-0285">Flavoprotein</keyword>
<dbReference type="EMBL" id="ATBP01000179">
    <property type="protein sequence ID" value="ETR72141.1"/>
    <property type="molecule type" value="Genomic_DNA"/>
</dbReference>
<name>A0A1V1PBB9_9BACT</name>
<dbReference type="PANTHER" id="PTHR43884">
    <property type="entry name" value="ACYL-COA DEHYDROGENASE"/>
    <property type="match status" value="1"/>
</dbReference>
<dbReference type="InterPro" id="IPR009100">
    <property type="entry name" value="AcylCoA_DH/oxidase_NM_dom_sf"/>
</dbReference>
<dbReference type="InterPro" id="IPR009075">
    <property type="entry name" value="AcylCo_DH/oxidase_C"/>
</dbReference>
<feature type="domain" description="Acyl-CoA dehydrogenase/oxidase C-terminal" evidence="4">
    <location>
        <begin position="228"/>
        <end position="359"/>
    </location>
</feature>
<sequence length="362" mass="40165">MNFTFSDPEKILFQQMASALDKSRNHLEKCACQTEKDIAQALHSYNQCLEPLGYLKHYADPKSIGPVARLEMMRIFARHQPSLFLGHESAFRIFPEIFQHMPDASAFDQNDIGAIAFCEDFVETDPKSMQISIQKKDTHFIISGKKSFVMNAQIASWIAVNGKIDNKTAILFVSSQSAGIDIVPLQNKRIFSELAMANITFTHCSVPINHVIFEASILAQVQLSEDMAYIACALGMIDQCIQTATAFTKKHESEKKPLIAHQAVAFSLAEMVTLKQTAELLAYRAAWMLATDNSEKIVLVNCAKVFCSEAAETIASKSMKILGGQVFENNHVVEQAFHNSKFLQLAGTSTHLARIAIADVSL</sequence>
<dbReference type="PANTHER" id="PTHR43884:SF12">
    <property type="entry name" value="ISOVALERYL-COA DEHYDROGENASE, MITOCHONDRIAL-RELATED"/>
    <property type="match status" value="1"/>
</dbReference>
<dbReference type="Pfam" id="PF00441">
    <property type="entry name" value="Acyl-CoA_dh_1"/>
    <property type="match status" value="1"/>
</dbReference>
<evidence type="ECO:0000256" key="1">
    <source>
        <dbReference type="ARBA" id="ARBA00009347"/>
    </source>
</evidence>
<dbReference type="SUPFAM" id="SSF56645">
    <property type="entry name" value="Acyl-CoA dehydrogenase NM domain-like"/>
    <property type="match status" value="1"/>
</dbReference>
<gene>
    <name evidence="5" type="ORF">OMM_01943</name>
</gene>
<dbReference type="Proteomes" id="UP000189670">
    <property type="component" value="Unassembled WGS sequence"/>
</dbReference>
<dbReference type="AlphaFoldDB" id="A0A1V1PBB9"/>
<accession>A0A1V1PBB9</accession>
<evidence type="ECO:0000313" key="5">
    <source>
        <dbReference type="EMBL" id="ETR72141.1"/>
    </source>
</evidence>
<comment type="similarity">
    <text evidence="1">Belongs to the acyl-CoA dehydrogenase family.</text>
</comment>
<evidence type="ECO:0000256" key="3">
    <source>
        <dbReference type="ARBA" id="ARBA00022827"/>
    </source>
</evidence>
<reference evidence="6" key="1">
    <citation type="submission" date="2012-11" db="EMBL/GenBank/DDBJ databases">
        <authorList>
            <person name="Lucero-Rivera Y.E."/>
            <person name="Tovar-Ramirez D."/>
        </authorList>
    </citation>
    <scope>NUCLEOTIDE SEQUENCE [LARGE SCALE GENOMIC DNA]</scope>
    <source>
        <strain evidence="6">Araruama</strain>
    </source>
</reference>
<evidence type="ECO:0000256" key="2">
    <source>
        <dbReference type="ARBA" id="ARBA00022630"/>
    </source>
</evidence>
<dbReference type="SUPFAM" id="SSF47203">
    <property type="entry name" value="Acyl-CoA dehydrogenase C-terminal domain-like"/>
    <property type="match status" value="1"/>
</dbReference>
<dbReference type="InterPro" id="IPR046373">
    <property type="entry name" value="Acyl-CoA_Oxase/DH_mid-dom_sf"/>
</dbReference>
<dbReference type="InterPro" id="IPR036250">
    <property type="entry name" value="AcylCo_DH-like_C"/>
</dbReference>
<organism evidence="5 6">
    <name type="scientific">Candidatus Magnetoglobus multicellularis str. Araruama</name>
    <dbReference type="NCBI Taxonomy" id="890399"/>
    <lineage>
        <taxon>Bacteria</taxon>
        <taxon>Pseudomonadati</taxon>
        <taxon>Thermodesulfobacteriota</taxon>
        <taxon>Desulfobacteria</taxon>
        <taxon>Desulfobacterales</taxon>
        <taxon>Desulfobacteraceae</taxon>
        <taxon>Candidatus Magnetoglobus</taxon>
    </lineage>
</organism>
<keyword evidence="3" id="KW-0274">FAD</keyword>
<evidence type="ECO:0000259" key="4">
    <source>
        <dbReference type="Pfam" id="PF00441"/>
    </source>
</evidence>
<protein>
    <submittedName>
        <fullName evidence="5">Acyl-CoA dehydrogenase domain protein</fullName>
    </submittedName>
</protein>
<dbReference type="Gene3D" id="1.20.140.10">
    <property type="entry name" value="Butyryl-CoA Dehydrogenase, subunit A, domain 3"/>
    <property type="match status" value="1"/>
</dbReference>
<dbReference type="GO" id="GO:0003995">
    <property type="term" value="F:acyl-CoA dehydrogenase activity"/>
    <property type="evidence" value="ECO:0007669"/>
    <property type="project" value="TreeGrafter"/>
</dbReference>
<dbReference type="Gene3D" id="2.40.110.10">
    <property type="entry name" value="Butyryl-CoA Dehydrogenase, subunit A, domain 2"/>
    <property type="match status" value="1"/>
</dbReference>